<feature type="transmembrane region" description="Helical" evidence="5">
    <location>
        <begin position="121"/>
        <end position="141"/>
    </location>
</feature>
<name>A0A100VKU9_PAEAM</name>
<dbReference type="Gene3D" id="1.20.1510.10">
    <property type="entry name" value="Cation efflux protein transmembrane domain"/>
    <property type="match status" value="1"/>
</dbReference>
<comment type="caution">
    <text evidence="6">The sequence shown here is derived from an EMBL/GenBank/DDBJ whole genome shotgun (WGS) entry which is preliminary data.</text>
</comment>
<dbReference type="Proteomes" id="UP000069697">
    <property type="component" value="Unassembled WGS sequence"/>
</dbReference>
<comment type="subcellular location">
    <subcellularLocation>
        <location evidence="1">Membrane</location>
        <topology evidence="1">Multi-pass membrane protein</topology>
    </subcellularLocation>
</comment>
<dbReference type="InterPro" id="IPR027469">
    <property type="entry name" value="Cation_efflux_TMD_sf"/>
</dbReference>
<reference evidence="7" key="2">
    <citation type="submission" date="2016-01" db="EMBL/GenBank/DDBJ databases">
        <title>Draft Genome Sequence of Paenibacillus amylolyticus Heshi-A3 that Was Isolated from Fermented Rice Bran with Aging Salted Mackerel, Which Was Named Heshiko as Traditional Fermented Seafood in Japan.</title>
        <authorList>
            <person name="Akuzawa S."/>
            <person name="Nakagawa J."/>
            <person name="Kanekatsu T."/>
            <person name="Kubota E."/>
            <person name="Ohtake R."/>
            <person name="Suzuki T."/>
            <person name="Kanesaki Y."/>
        </authorList>
    </citation>
    <scope>NUCLEOTIDE SEQUENCE [LARGE SCALE GENOMIC DNA]</scope>
    <source>
        <strain evidence="7">Heshi-A3</strain>
    </source>
</reference>
<keyword evidence="3 5" id="KW-1133">Transmembrane helix</keyword>
<feature type="transmembrane region" description="Helical" evidence="5">
    <location>
        <begin position="23"/>
        <end position="46"/>
    </location>
</feature>
<dbReference type="GO" id="GO:0016020">
    <property type="term" value="C:membrane"/>
    <property type="evidence" value="ECO:0007669"/>
    <property type="project" value="UniProtKB-SubCell"/>
</dbReference>
<evidence type="ECO:0000313" key="6">
    <source>
        <dbReference type="EMBL" id="GAS81606.1"/>
    </source>
</evidence>
<evidence type="ECO:0000313" key="7">
    <source>
        <dbReference type="Proteomes" id="UP000069697"/>
    </source>
</evidence>
<feature type="transmembrane region" description="Helical" evidence="5">
    <location>
        <begin position="92"/>
        <end position="115"/>
    </location>
</feature>
<keyword evidence="2 5" id="KW-0812">Transmembrane</keyword>
<feature type="transmembrane region" description="Helical" evidence="5">
    <location>
        <begin position="162"/>
        <end position="182"/>
    </location>
</feature>
<evidence type="ECO:0000256" key="3">
    <source>
        <dbReference type="ARBA" id="ARBA00022989"/>
    </source>
</evidence>
<protein>
    <submittedName>
        <fullName evidence="6">Uncharacterized protein</fullName>
    </submittedName>
</protein>
<organism evidence="6 7">
    <name type="scientific">Paenibacillus amylolyticus</name>
    <dbReference type="NCBI Taxonomy" id="1451"/>
    <lineage>
        <taxon>Bacteria</taxon>
        <taxon>Bacillati</taxon>
        <taxon>Bacillota</taxon>
        <taxon>Bacilli</taxon>
        <taxon>Bacillales</taxon>
        <taxon>Paenibacillaceae</taxon>
        <taxon>Paenibacillus</taxon>
    </lineage>
</organism>
<evidence type="ECO:0000256" key="1">
    <source>
        <dbReference type="ARBA" id="ARBA00004141"/>
    </source>
</evidence>
<evidence type="ECO:0000256" key="2">
    <source>
        <dbReference type="ARBA" id="ARBA00022692"/>
    </source>
</evidence>
<proteinExistence type="predicted"/>
<feature type="transmembrane region" description="Helical" evidence="5">
    <location>
        <begin position="194"/>
        <end position="212"/>
    </location>
</feature>
<sequence>MKMKTYLKSLWARHLGNKQDRTAMINVASLVINALIGIGKLILGIYLLSGWFITNAVYYLILCVAKGQVLQQYKVAKRMESPQERYALELTVYKRGGLFLCFLGVSYSIVCLRMYLIGDAFIYSGIIVYVVATVAFTKLAFAMYGTWANRHLHNPMMSTLKMINFTDAMVSIVVTQATLLTMQASPLALKTSSLFGMGCSALFCLMGVWMMFHKNKESNREQGSATNEQGDE</sequence>
<dbReference type="AlphaFoldDB" id="A0A100VKU9"/>
<keyword evidence="4 5" id="KW-0472">Membrane</keyword>
<reference evidence="6 7" key="1">
    <citation type="journal article" date="2016" name="Genome Announc.">
        <title>Draft Genome Sequence of Paenibacillus amylolyticus Heshi-A3, Isolated from Fermented Rice Bran in a Japanese Fermented Seafood Dish.</title>
        <authorList>
            <person name="Akuzawa S."/>
            <person name="Nagaoka J."/>
            <person name="Kanekatsu M."/>
            <person name="Kubota E."/>
            <person name="Ohtake R."/>
            <person name="Suzuki T."/>
            <person name="Kanesaki Y."/>
        </authorList>
    </citation>
    <scope>NUCLEOTIDE SEQUENCE [LARGE SCALE GENOMIC DNA]</scope>
    <source>
        <strain evidence="6 7">Heshi-A3</strain>
    </source>
</reference>
<accession>A0A100VKU9</accession>
<evidence type="ECO:0000256" key="4">
    <source>
        <dbReference type="ARBA" id="ARBA00023136"/>
    </source>
</evidence>
<dbReference type="SUPFAM" id="SSF161111">
    <property type="entry name" value="Cation efflux protein transmembrane domain-like"/>
    <property type="match status" value="1"/>
</dbReference>
<dbReference type="RefSeq" id="WP_062834292.1">
    <property type="nucleotide sequence ID" value="NZ_BCNV01000001.1"/>
</dbReference>
<feature type="transmembrane region" description="Helical" evidence="5">
    <location>
        <begin position="52"/>
        <end position="71"/>
    </location>
</feature>
<gene>
    <name evidence="6" type="ORF">PAHA3_1680</name>
</gene>
<evidence type="ECO:0000256" key="5">
    <source>
        <dbReference type="SAM" id="Phobius"/>
    </source>
</evidence>
<dbReference type="EMBL" id="BCNV01000001">
    <property type="protein sequence ID" value="GAS81606.1"/>
    <property type="molecule type" value="Genomic_DNA"/>
</dbReference>